<dbReference type="AlphaFoldDB" id="D2TWS1"/>
<gene>
    <name evidence="1" type="primary">tccC</name>
    <name evidence="1" type="ORF">ARN_05160</name>
</gene>
<dbReference type="PANTHER" id="PTHR32305">
    <property type="match status" value="1"/>
</dbReference>
<dbReference type="Gene3D" id="2.180.10.10">
    <property type="entry name" value="RHS repeat-associated core"/>
    <property type="match status" value="1"/>
</dbReference>
<sequence>MHNHFQETLMSTLLFSKTPTITVVDNRGLSVRDIAYYRHPDTPNNTEQRITHHQYNARGFLAQSADPRLYERGLTNFAYQTNLLGNVLSTQSADAGITLALSDIAGRPFIAISNIGVYNHGEEDISQAVTHTFQYEDASLPGRQLSITEQVTTEATRVTERFIWAGNTEEEQRYNLVGQCVSHYDTAGLVQTDSIALSGIPLAVTRKLLKEADRQETIADWQGNDPVVWNQQLDDEPYTTQVTADATGRVLTTIDARGNLQRMAYDVAGLLMSSWLTVKDGQEQVIVQSLTYSAAGQKLREEHGNGVVTMYTYEPETQRLMGIKAVRPAGHIAGMRVLQDLRYEYDPVGNVLNIRNDAEETRFWRNQKIVPENTYSYDSLYQLVNATGREMADIPQQSNNLPPVIVPLSSDNSTYTNYFRTYSYDTGGNLTQIRHSAPASNNNYTINITISDRSNRGVLSTLTEDPTEVDALFTAAVSPIMQN</sequence>
<dbReference type="PANTHER" id="PTHR32305:SF15">
    <property type="entry name" value="PROTEIN RHSA-RELATED"/>
    <property type="match status" value="1"/>
</dbReference>
<dbReference type="InterPro" id="IPR050708">
    <property type="entry name" value="T6SS_VgrG/RHS"/>
</dbReference>
<organism evidence="1">
    <name type="scientific">Arsenophonus nasoniae</name>
    <name type="common">son-killer infecting Nasonia vitripennis</name>
    <dbReference type="NCBI Taxonomy" id="638"/>
    <lineage>
        <taxon>Bacteria</taxon>
        <taxon>Pseudomonadati</taxon>
        <taxon>Pseudomonadota</taxon>
        <taxon>Gammaproteobacteria</taxon>
        <taxon>Enterobacterales</taxon>
        <taxon>Morganellaceae</taxon>
        <taxon>Arsenophonus</taxon>
    </lineage>
</organism>
<name>D2TWS1_9GAMM</name>
<dbReference type="InterPro" id="IPR041508">
    <property type="entry name" value="TcC-like_repeat"/>
</dbReference>
<evidence type="ECO:0000313" key="1">
    <source>
        <dbReference type="EMBL" id="CBA71827.1"/>
    </source>
</evidence>
<accession>D2TWS1</accession>
<dbReference type="EMBL" id="FN545161">
    <property type="protein sequence ID" value="CBA71827.1"/>
    <property type="molecule type" value="Genomic_DNA"/>
</dbReference>
<reference evidence="1" key="1">
    <citation type="journal article" date="2010" name="Insect Mol. Biol.">
        <title>The draft genome sequence of Arsenophonus nasoniae, son-killer bacterium of Nasonia vitripennis, reveals genes associated with virulence and symbiosis.</title>
        <authorList>
            <person name="Wilkes T."/>
            <person name="Darby A.C."/>
            <person name="Choi J."/>
            <person name="Colborne J.K."/>
            <person name="Werren J.H."/>
            <person name="Hurst G.D.D."/>
        </authorList>
    </citation>
    <scope>NUCLEOTIDE SEQUENCE</scope>
</reference>
<protein>
    <submittedName>
        <fullName evidence="1">Insecticidal toxin complex protein</fullName>
    </submittedName>
</protein>
<proteinExistence type="predicted"/>
<dbReference type="Pfam" id="PF18807">
    <property type="entry name" value="TTc_toxin_rep"/>
    <property type="match status" value="1"/>
</dbReference>